<dbReference type="PANTHER" id="PTHR34717:SF1">
    <property type="entry name" value="EG:BACR7A4.20 PROTEIN"/>
    <property type="match status" value="1"/>
</dbReference>
<dbReference type="AlphaFoldDB" id="A0A8S1H6P5"/>
<evidence type="ECO:0000256" key="1">
    <source>
        <dbReference type="SAM" id="MobiDB-lite"/>
    </source>
</evidence>
<dbReference type="InterPro" id="IPR055492">
    <property type="entry name" value="DUF7064"/>
</dbReference>
<keyword evidence="4" id="KW-1185">Reference proteome</keyword>
<dbReference type="Proteomes" id="UP000835052">
    <property type="component" value="Unassembled WGS sequence"/>
</dbReference>
<evidence type="ECO:0000313" key="3">
    <source>
        <dbReference type="EMBL" id="CAD6190338.1"/>
    </source>
</evidence>
<comment type="caution">
    <text evidence="3">The sequence shown here is derived from an EMBL/GenBank/DDBJ whole genome shotgun (WGS) entry which is preliminary data.</text>
</comment>
<dbReference type="EMBL" id="CAJGYM010000015">
    <property type="protein sequence ID" value="CAD6190338.1"/>
    <property type="molecule type" value="Genomic_DNA"/>
</dbReference>
<reference evidence="3" key="1">
    <citation type="submission" date="2020-10" db="EMBL/GenBank/DDBJ databases">
        <authorList>
            <person name="Kikuchi T."/>
        </authorList>
    </citation>
    <scope>NUCLEOTIDE SEQUENCE</scope>
    <source>
        <strain evidence="3">NKZ352</strain>
    </source>
</reference>
<gene>
    <name evidence="3" type="ORF">CAUJ_LOCUS6257</name>
</gene>
<dbReference type="OrthoDB" id="5798273at2759"/>
<evidence type="ECO:0000313" key="4">
    <source>
        <dbReference type="Proteomes" id="UP000835052"/>
    </source>
</evidence>
<dbReference type="Pfam" id="PF23212">
    <property type="entry name" value="DUF7064"/>
    <property type="match status" value="1"/>
</dbReference>
<name>A0A8S1H6P5_9PELO</name>
<feature type="region of interest" description="Disordered" evidence="1">
    <location>
        <begin position="58"/>
        <end position="90"/>
    </location>
</feature>
<feature type="compositionally biased region" description="Basic and acidic residues" evidence="1">
    <location>
        <begin position="76"/>
        <end position="90"/>
    </location>
</feature>
<organism evidence="3 4">
    <name type="scientific">Caenorhabditis auriculariae</name>
    <dbReference type="NCBI Taxonomy" id="2777116"/>
    <lineage>
        <taxon>Eukaryota</taxon>
        <taxon>Metazoa</taxon>
        <taxon>Ecdysozoa</taxon>
        <taxon>Nematoda</taxon>
        <taxon>Chromadorea</taxon>
        <taxon>Rhabditida</taxon>
        <taxon>Rhabditina</taxon>
        <taxon>Rhabditomorpha</taxon>
        <taxon>Rhabditoidea</taxon>
        <taxon>Rhabditidae</taxon>
        <taxon>Peloderinae</taxon>
        <taxon>Caenorhabditis</taxon>
    </lineage>
</organism>
<proteinExistence type="predicted"/>
<protein>
    <recommendedName>
        <fullName evidence="2">DUF7064 domain-containing protein</fullName>
    </recommendedName>
</protein>
<sequence>MLFLAAFLVFIFFAIRFFLQRDPVKIVGIYSQPGKWYTLKFKLMRAIIAYRQRKQKKSKESTSKEDLMTSQWGGDGGERPPHEMEKKHDLPLSKPRAADAVFLNASSREGFYFILGTAQRHDNIINLFLVLRVPGVGTFVNKEMFSNTNVKSVHSPGNNEWRTESGFVLACDEPMKRWRASYNGPLYAPKGKKNFTATGAEPEPTDLEPIDAKFDFTWTNFGECFDFDRQVSPTAIAHSLAIEPWSRPLFDKMRASHQTHYEQFGFLTGNLKLGYEEYHGLRMTSMRDHTITGYRNWSDLRRYIMMVYHLEDGTCIHTSVVSMPETVFTSLEFGYVVLPDQKVVPVDRVHFSLANHGEDRHFPDAFHYSFEAASHTYNVDVKIVETVSFKMGLDLTAQVNENMAEFVVNGVRGWGTAECEYRIQPY</sequence>
<feature type="compositionally biased region" description="Basic and acidic residues" evidence="1">
    <location>
        <begin position="58"/>
        <end position="67"/>
    </location>
</feature>
<dbReference type="PANTHER" id="PTHR34717">
    <property type="entry name" value="EG:BACR7A4.20 PROTEIN"/>
    <property type="match status" value="1"/>
</dbReference>
<feature type="domain" description="DUF7064" evidence="2">
    <location>
        <begin position="297"/>
        <end position="420"/>
    </location>
</feature>
<accession>A0A8S1H6P5</accession>
<evidence type="ECO:0000259" key="2">
    <source>
        <dbReference type="Pfam" id="PF23212"/>
    </source>
</evidence>